<accession>A0AAE3IHE6</accession>
<evidence type="ECO:0000313" key="2">
    <source>
        <dbReference type="EMBL" id="MCU6705994.1"/>
    </source>
</evidence>
<dbReference type="GO" id="GO:0016491">
    <property type="term" value="F:oxidoreductase activity"/>
    <property type="evidence" value="ECO:0007669"/>
    <property type="project" value="InterPro"/>
</dbReference>
<dbReference type="SUPFAM" id="SSF53807">
    <property type="entry name" value="Helical backbone' metal receptor"/>
    <property type="match status" value="1"/>
</dbReference>
<proteinExistence type="predicted"/>
<evidence type="ECO:0000259" key="1">
    <source>
        <dbReference type="Pfam" id="PF00148"/>
    </source>
</evidence>
<dbReference type="RefSeq" id="WP_267301186.1">
    <property type="nucleotide sequence ID" value="NZ_JAOQJZ010000008.1"/>
</dbReference>
<dbReference type="Pfam" id="PF00148">
    <property type="entry name" value="Oxidored_nitro"/>
    <property type="match status" value="1"/>
</dbReference>
<dbReference type="AlphaFoldDB" id="A0AAE3IHE6"/>
<comment type="caution">
    <text evidence="2">The sequence shown here is derived from an EMBL/GenBank/DDBJ whole genome shotgun (WGS) entry which is preliminary data.</text>
</comment>
<keyword evidence="3" id="KW-1185">Reference proteome</keyword>
<gene>
    <name evidence="2" type="ORF">OCV57_08650</name>
</gene>
<sequence>MIKESGINITKAAFPAPFESGLEYNPPTRGVWNIVHTGMLIPESRQIFVCAQGCLRGVILTAAEMNAMDRMSWVTVSEQDLYDGTMEQDVIDGVRDIINRLEEKPKCVLIFLSCVHLFAGCDYKMIINELSALFPQVHFIDCYMTPTMRKSISPDSLMRKQLYEPLEKCEKKPKTAAIIGCDRATDEASELVKIINSAGFELLDITKCKTYEEYLSMSESSLNITYIPTAKPSGEELEKRLGTKHLYLPLCYGYDEIEKNYSRLCTQLGVKTPDFSADREAADKALANALEIVGDMPIAVDYTALPRPLGFCRLLAEKGFNVKRCYADSFSEEERADFEWLKAHCHDLEILPTVNVKMEFSQCSEKYLAIGQKAAFFCQTDNFVDIVAGGGGYGFEGIKRLAELMAEGAVNKKDRRKVIQHKGWGCESCL</sequence>
<name>A0AAE3IHE6_9FIRM</name>
<reference evidence="2 3" key="1">
    <citation type="journal article" date="2021" name="ISME Commun">
        <title>Automated analysis of genomic sequences facilitates high-throughput and comprehensive description of bacteria.</title>
        <authorList>
            <person name="Hitch T.C.A."/>
        </authorList>
    </citation>
    <scope>NUCLEOTIDE SEQUENCE [LARGE SCALE GENOMIC DNA]</scope>
    <source>
        <strain evidence="2 3">Sanger_31</strain>
    </source>
</reference>
<evidence type="ECO:0000313" key="3">
    <source>
        <dbReference type="Proteomes" id="UP001208131"/>
    </source>
</evidence>
<organism evidence="2 3">
    <name type="scientific">Hominimerdicola aceti</name>
    <dbReference type="NCBI Taxonomy" id="2981726"/>
    <lineage>
        <taxon>Bacteria</taxon>
        <taxon>Bacillati</taxon>
        <taxon>Bacillota</taxon>
        <taxon>Clostridia</taxon>
        <taxon>Eubacteriales</taxon>
        <taxon>Oscillospiraceae</taxon>
        <taxon>Hominimerdicola</taxon>
    </lineage>
</organism>
<feature type="domain" description="Nitrogenase/oxidoreductase component 1" evidence="1">
    <location>
        <begin position="47"/>
        <end position="348"/>
    </location>
</feature>
<dbReference type="Gene3D" id="3.40.50.1980">
    <property type="entry name" value="Nitrogenase molybdenum iron protein domain"/>
    <property type="match status" value="1"/>
</dbReference>
<protein>
    <recommendedName>
        <fullName evidence="1">Nitrogenase/oxidoreductase component 1 domain-containing protein</fullName>
    </recommendedName>
</protein>
<dbReference type="Proteomes" id="UP001208131">
    <property type="component" value="Unassembled WGS sequence"/>
</dbReference>
<dbReference type="EMBL" id="JAOQJZ010000008">
    <property type="protein sequence ID" value="MCU6705994.1"/>
    <property type="molecule type" value="Genomic_DNA"/>
</dbReference>
<dbReference type="InterPro" id="IPR000510">
    <property type="entry name" value="Nase/OxRdtase_comp1"/>
</dbReference>